<dbReference type="PANTHER" id="PTHR10039:SF14">
    <property type="entry name" value="NACHT DOMAIN-CONTAINING PROTEIN"/>
    <property type="match status" value="1"/>
</dbReference>
<protein>
    <recommendedName>
        <fullName evidence="2">Nephrocystin 3-like N-terminal domain-containing protein</fullName>
    </recommendedName>
</protein>
<dbReference type="EMBL" id="KN838877">
    <property type="protein sequence ID" value="KIJ92904.1"/>
    <property type="molecule type" value="Genomic_DNA"/>
</dbReference>
<proteinExistence type="predicted"/>
<feature type="domain" description="Nephrocystin 3-like N-terminal" evidence="2">
    <location>
        <begin position="76"/>
        <end position="248"/>
    </location>
</feature>
<evidence type="ECO:0000256" key="1">
    <source>
        <dbReference type="ARBA" id="ARBA00022737"/>
    </source>
</evidence>
<reference evidence="3 4" key="1">
    <citation type="submission" date="2014-04" db="EMBL/GenBank/DDBJ databases">
        <authorList>
            <consortium name="DOE Joint Genome Institute"/>
            <person name="Kuo A."/>
            <person name="Kohler A."/>
            <person name="Nagy L.G."/>
            <person name="Floudas D."/>
            <person name="Copeland A."/>
            <person name="Barry K.W."/>
            <person name="Cichocki N."/>
            <person name="Veneault-Fourrey C."/>
            <person name="LaButti K."/>
            <person name="Lindquist E.A."/>
            <person name="Lipzen A."/>
            <person name="Lundell T."/>
            <person name="Morin E."/>
            <person name="Murat C."/>
            <person name="Sun H."/>
            <person name="Tunlid A."/>
            <person name="Henrissat B."/>
            <person name="Grigoriev I.V."/>
            <person name="Hibbett D.S."/>
            <person name="Martin F."/>
            <person name="Nordberg H.P."/>
            <person name="Cantor M.N."/>
            <person name="Hua S.X."/>
        </authorList>
    </citation>
    <scope>NUCLEOTIDE SEQUENCE [LARGE SCALE GENOMIC DNA]</scope>
    <source>
        <strain evidence="3 4">LaAM-08-1</strain>
    </source>
</reference>
<sequence>MSSQLESFTGAKDVTLKDTHLTMVAGSMTTAHYHQTALATTRLSSDLLKAIHPPVNCSFNGVDIPSNHPGTRSTLLKELDNWIRSNTPICWLTGPVGSGKTSIAQTLAKKCSEQKTLVANFFFDRNKRSGIELLIPSLIYTMCISNYSTIPYVEQVYGHERSIFQDSTRDYQFRRLLLEVLSAVLEEKPTKSRRGIMQPRTRLVIVIDGIDQCSDEGEMGEFVKMLVGIPSGSSPKLLTNVRILLTGRIADHFEEARESQEFRGSVKEINIQDIDAAETTKDIRKFIKDGLKGIRRGSSFTLKNISSDEQLGGLVALSKGSFHVAQTILHYIDHKDMSKRFSGLLQSSNDRLYKFFAEVLDQSSDFEEVLGTVTYLNSPLSLAALRRIFTSHQIDPFPSLFQINALLSIPAGDKQPIQPICESLWEYLKAPLDSGGYRFDGLKAHFSLAASCLEITAQLSEGDEGPSHSVRSTKLGWVQHAEAQQYASIHWFGHLLQWIKIGKSGRLKEIAELMSKSNVLEENISILLDSSKSSFVLWTNILIFKIDDTQKILEDMKQLNTNMEVGRYF</sequence>
<dbReference type="Proteomes" id="UP000054477">
    <property type="component" value="Unassembled WGS sequence"/>
</dbReference>
<dbReference type="STRING" id="1095629.A0A0C9WIG5"/>
<dbReference type="OrthoDB" id="2970937at2759"/>
<dbReference type="Gene3D" id="3.40.50.300">
    <property type="entry name" value="P-loop containing nucleotide triphosphate hydrolases"/>
    <property type="match status" value="1"/>
</dbReference>
<dbReference type="AlphaFoldDB" id="A0A0C9WIG5"/>
<dbReference type="HOGENOM" id="CLU_000288_6_10_1"/>
<dbReference type="SUPFAM" id="SSF52540">
    <property type="entry name" value="P-loop containing nucleoside triphosphate hydrolases"/>
    <property type="match status" value="1"/>
</dbReference>
<evidence type="ECO:0000259" key="2">
    <source>
        <dbReference type="Pfam" id="PF24883"/>
    </source>
</evidence>
<accession>A0A0C9WIG5</accession>
<keyword evidence="1" id="KW-0677">Repeat</keyword>
<dbReference type="Pfam" id="PF24883">
    <property type="entry name" value="NPHP3_N"/>
    <property type="match status" value="1"/>
</dbReference>
<dbReference type="InterPro" id="IPR056884">
    <property type="entry name" value="NPHP3-like_N"/>
</dbReference>
<gene>
    <name evidence="3" type="ORF">K443DRAFT_418949</name>
</gene>
<organism evidence="3 4">
    <name type="scientific">Laccaria amethystina LaAM-08-1</name>
    <dbReference type="NCBI Taxonomy" id="1095629"/>
    <lineage>
        <taxon>Eukaryota</taxon>
        <taxon>Fungi</taxon>
        <taxon>Dikarya</taxon>
        <taxon>Basidiomycota</taxon>
        <taxon>Agaricomycotina</taxon>
        <taxon>Agaricomycetes</taxon>
        <taxon>Agaricomycetidae</taxon>
        <taxon>Agaricales</taxon>
        <taxon>Agaricineae</taxon>
        <taxon>Hydnangiaceae</taxon>
        <taxon>Laccaria</taxon>
    </lineage>
</organism>
<evidence type="ECO:0000313" key="4">
    <source>
        <dbReference type="Proteomes" id="UP000054477"/>
    </source>
</evidence>
<dbReference type="InterPro" id="IPR027417">
    <property type="entry name" value="P-loop_NTPase"/>
</dbReference>
<keyword evidence="4" id="KW-1185">Reference proteome</keyword>
<dbReference type="PANTHER" id="PTHR10039">
    <property type="entry name" value="AMELOGENIN"/>
    <property type="match status" value="1"/>
</dbReference>
<reference evidence="4" key="2">
    <citation type="submission" date="2015-01" db="EMBL/GenBank/DDBJ databases">
        <title>Evolutionary Origins and Diversification of the Mycorrhizal Mutualists.</title>
        <authorList>
            <consortium name="DOE Joint Genome Institute"/>
            <consortium name="Mycorrhizal Genomics Consortium"/>
            <person name="Kohler A."/>
            <person name="Kuo A."/>
            <person name="Nagy L.G."/>
            <person name="Floudas D."/>
            <person name="Copeland A."/>
            <person name="Barry K.W."/>
            <person name="Cichocki N."/>
            <person name="Veneault-Fourrey C."/>
            <person name="LaButti K."/>
            <person name="Lindquist E.A."/>
            <person name="Lipzen A."/>
            <person name="Lundell T."/>
            <person name="Morin E."/>
            <person name="Murat C."/>
            <person name="Riley R."/>
            <person name="Ohm R."/>
            <person name="Sun H."/>
            <person name="Tunlid A."/>
            <person name="Henrissat B."/>
            <person name="Grigoriev I.V."/>
            <person name="Hibbett D.S."/>
            <person name="Martin F."/>
        </authorList>
    </citation>
    <scope>NUCLEOTIDE SEQUENCE [LARGE SCALE GENOMIC DNA]</scope>
    <source>
        <strain evidence="4">LaAM-08-1</strain>
    </source>
</reference>
<name>A0A0C9WIG5_9AGAR</name>
<evidence type="ECO:0000313" key="3">
    <source>
        <dbReference type="EMBL" id="KIJ92904.1"/>
    </source>
</evidence>